<evidence type="ECO:0000313" key="7">
    <source>
        <dbReference type="Proteomes" id="UP001437256"/>
    </source>
</evidence>
<accession>A0ABR2ZRF1</accession>
<feature type="domain" description="Protein kinase" evidence="5">
    <location>
        <begin position="141"/>
        <end position="470"/>
    </location>
</feature>
<dbReference type="InterPro" id="IPR000719">
    <property type="entry name" value="Prot_kinase_dom"/>
</dbReference>
<dbReference type="Pfam" id="PF00069">
    <property type="entry name" value="Pkinase"/>
    <property type="match status" value="2"/>
</dbReference>
<feature type="compositionally biased region" description="Basic and acidic residues" evidence="4">
    <location>
        <begin position="766"/>
        <end position="790"/>
    </location>
</feature>
<feature type="region of interest" description="Disordered" evidence="4">
    <location>
        <begin position="30"/>
        <end position="54"/>
    </location>
</feature>
<feature type="compositionally biased region" description="Basic and acidic residues" evidence="4">
    <location>
        <begin position="45"/>
        <end position="54"/>
    </location>
</feature>
<evidence type="ECO:0000256" key="2">
    <source>
        <dbReference type="ARBA" id="ARBA00022840"/>
    </source>
</evidence>
<feature type="compositionally biased region" description="Basic and acidic residues" evidence="4">
    <location>
        <begin position="689"/>
        <end position="702"/>
    </location>
</feature>
<keyword evidence="1 3" id="KW-0547">Nucleotide-binding</keyword>
<feature type="region of interest" description="Disordered" evidence="4">
    <location>
        <begin position="315"/>
        <end position="334"/>
    </location>
</feature>
<name>A0ABR2ZRF1_9AGAR</name>
<dbReference type="SMART" id="SM00220">
    <property type="entry name" value="S_TKc"/>
    <property type="match status" value="1"/>
</dbReference>
<dbReference type="PANTHER" id="PTHR24346:SF76">
    <property type="entry name" value="NON-SPECIFIC SERINE_THREONINE PROTEIN KINASE"/>
    <property type="match status" value="1"/>
</dbReference>
<dbReference type="EMBL" id="JBBXMP010000065">
    <property type="protein sequence ID" value="KAL0064266.1"/>
    <property type="molecule type" value="Genomic_DNA"/>
</dbReference>
<proteinExistence type="predicted"/>
<protein>
    <recommendedName>
        <fullName evidence="5">Protein kinase domain-containing protein</fullName>
    </recommendedName>
</protein>
<evidence type="ECO:0000256" key="1">
    <source>
        <dbReference type="ARBA" id="ARBA00022741"/>
    </source>
</evidence>
<reference evidence="6 7" key="1">
    <citation type="submission" date="2024-05" db="EMBL/GenBank/DDBJ databases">
        <title>A draft genome resource for the thread blight pathogen Marasmius tenuissimus strain MS-2.</title>
        <authorList>
            <person name="Yulfo-Soto G.E."/>
            <person name="Baruah I.K."/>
            <person name="Amoako-Attah I."/>
            <person name="Bukari Y."/>
            <person name="Meinhardt L.W."/>
            <person name="Bailey B.A."/>
            <person name="Cohen S.P."/>
        </authorList>
    </citation>
    <scope>NUCLEOTIDE SEQUENCE [LARGE SCALE GENOMIC DNA]</scope>
    <source>
        <strain evidence="6 7">MS-2</strain>
    </source>
</reference>
<evidence type="ECO:0000256" key="4">
    <source>
        <dbReference type="SAM" id="MobiDB-lite"/>
    </source>
</evidence>
<feature type="compositionally biased region" description="Basic and acidic residues" evidence="4">
    <location>
        <begin position="506"/>
        <end position="516"/>
    </location>
</feature>
<feature type="region of interest" description="Disordered" evidence="4">
    <location>
        <begin position="857"/>
        <end position="881"/>
    </location>
</feature>
<dbReference type="PANTHER" id="PTHR24346">
    <property type="entry name" value="MAP/MICROTUBULE AFFINITY-REGULATING KINASE"/>
    <property type="match status" value="1"/>
</dbReference>
<feature type="compositionally biased region" description="Polar residues" evidence="4">
    <location>
        <begin position="602"/>
        <end position="615"/>
    </location>
</feature>
<dbReference type="InterPro" id="IPR008271">
    <property type="entry name" value="Ser/Thr_kinase_AS"/>
</dbReference>
<dbReference type="Proteomes" id="UP001437256">
    <property type="component" value="Unassembled WGS sequence"/>
</dbReference>
<organism evidence="6 7">
    <name type="scientific">Marasmius tenuissimus</name>
    <dbReference type="NCBI Taxonomy" id="585030"/>
    <lineage>
        <taxon>Eukaryota</taxon>
        <taxon>Fungi</taxon>
        <taxon>Dikarya</taxon>
        <taxon>Basidiomycota</taxon>
        <taxon>Agaricomycotina</taxon>
        <taxon>Agaricomycetes</taxon>
        <taxon>Agaricomycetidae</taxon>
        <taxon>Agaricales</taxon>
        <taxon>Marasmiineae</taxon>
        <taxon>Marasmiaceae</taxon>
        <taxon>Marasmius</taxon>
    </lineage>
</organism>
<keyword evidence="2 3" id="KW-0067">ATP-binding</keyword>
<feature type="region of interest" description="Disordered" evidence="4">
    <location>
        <begin position="506"/>
        <end position="540"/>
    </location>
</feature>
<evidence type="ECO:0000259" key="5">
    <source>
        <dbReference type="PROSITE" id="PS50011"/>
    </source>
</evidence>
<feature type="compositionally biased region" description="Low complexity" evidence="4">
    <location>
        <begin position="519"/>
        <end position="528"/>
    </location>
</feature>
<dbReference type="InterPro" id="IPR017441">
    <property type="entry name" value="Protein_kinase_ATP_BS"/>
</dbReference>
<dbReference type="PROSITE" id="PS00108">
    <property type="entry name" value="PROTEIN_KINASE_ST"/>
    <property type="match status" value="1"/>
</dbReference>
<dbReference type="PROSITE" id="PS50011">
    <property type="entry name" value="PROTEIN_KINASE_DOM"/>
    <property type="match status" value="1"/>
</dbReference>
<feature type="region of interest" description="Disordered" evidence="4">
    <location>
        <begin position="561"/>
        <end position="649"/>
    </location>
</feature>
<comment type="caution">
    <text evidence="6">The sequence shown here is derived from an EMBL/GenBank/DDBJ whole genome shotgun (WGS) entry which is preliminary data.</text>
</comment>
<feature type="region of interest" description="Disordered" evidence="4">
    <location>
        <begin position="766"/>
        <end position="840"/>
    </location>
</feature>
<gene>
    <name evidence="6" type="ORF">AAF712_008851</name>
</gene>
<dbReference type="SUPFAM" id="SSF56112">
    <property type="entry name" value="Protein kinase-like (PK-like)"/>
    <property type="match status" value="1"/>
</dbReference>
<evidence type="ECO:0000256" key="3">
    <source>
        <dbReference type="PROSITE-ProRule" id="PRU10141"/>
    </source>
</evidence>
<dbReference type="Gene3D" id="1.10.510.10">
    <property type="entry name" value="Transferase(Phosphotransferase) domain 1"/>
    <property type="match status" value="2"/>
</dbReference>
<evidence type="ECO:0000313" key="6">
    <source>
        <dbReference type="EMBL" id="KAL0064266.1"/>
    </source>
</evidence>
<keyword evidence="7" id="KW-1185">Reference proteome</keyword>
<dbReference type="PROSITE" id="PS00107">
    <property type="entry name" value="PROTEIN_KINASE_ATP"/>
    <property type="match status" value="1"/>
</dbReference>
<sequence>MYTERSQSKNLHSHSLLGQIFRENLNTNAAAATSRPVRPQVVTEGRGRGEERADGYDHVEGELDSDQKLTAQMLAEATRDEFAGAPPVAALHPSQSVPMPQNDTPVAMSPALMFLSGFCSPPSTPVKTVLPDDEGQVVAGHTLGPVIGYGGFSTIRRAYSASGDVVAVKIVRKSDLSKEADSEQAKKRLDHETLIWSTLSHEHILPLFNSVHTSYADFFITLFCPCGSLFDILKRDGRPALPQDEAGMMFRQVVRGLWYLHEVVGYVHRDMKLENVLVDETGTCKIGDFGMARKIGEVLEEDIEKEEEFTPPTGTLHRAVSVSNPTPVNNPPRRAGLNGMPLHHTLRHSRHRTPTTTPGAHPPMSVKVIQPGSLPYAAPELLGVPSTPGVRPPDPAQDMWALGVMLYALLTGRLPFVDSFEPRLQMKILHAVYDIPHGIGSGAERILKGCLDRCVSSRWTIAMVDEVAWGVGWGTESVAVVSDEELRTQTICPSRSRSRVADIHVPETPTWDHNDNRTAASADVASRRSVSRARRSLSRAPVLTDDVSAERSVDRHGRRFGRGSITRLNSNTTSSCSSADSVDAGDDYPVVERGRRPKKSITIMSPTQQVVSRSPSPGAAPRTPVDASDSFSPPPPLQEDDGDDNDLFDQDSRERADLRFPDSALAINAAKAKAASMSGHHTPSSIHSRHGDLRSHPDDPRHRIYSITASPRSDLGELEDMEPSSAVGEEWGSSSLISEESVVEETPFHAAATFIRHCPGPIAHSRSCEDDKPLNEWGGEGRSRQPRRLESGIAARAESTPPARWSGQDLSSFGFKTKPSSTSPSSRRRSNSRGRMDVAGGATGLLSSILASATIIPGRSRSVDQRPKQVQFKPHRSEVGV</sequence>
<feature type="region of interest" description="Disordered" evidence="4">
    <location>
        <begin position="671"/>
        <end position="704"/>
    </location>
</feature>
<feature type="compositionally biased region" description="Low complexity" evidence="4">
    <location>
        <begin position="569"/>
        <end position="582"/>
    </location>
</feature>
<feature type="binding site" evidence="3">
    <location>
        <position position="173"/>
    </location>
    <ligand>
        <name>ATP</name>
        <dbReference type="ChEBI" id="CHEBI:30616"/>
    </ligand>
</feature>
<dbReference type="InterPro" id="IPR011009">
    <property type="entry name" value="Kinase-like_dom_sf"/>
</dbReference>
<feature type="compositionally biased region" description="Acidic residues" evidence="4">
    <location>
        <begin position="638"/>
        <end position="649"/>
    </location>
</feature>